<dbReference type="RefSeq" id="YP_010780067.1">
    <property type="nucleotide sequence ID" value="NC_075038.1"/>
</dbReference>
<name>A0A6N1NJK1_9VIRU</name>
<sequence length="233" mass="27711">MYIYNLKAKFHIDNTATKMETKIVWLCDNTKISYIITDNIKYKIKDKTVLTIFDKGNPIIDITTFYEIGSVNILNYWPTSSTVIRIKFNNLPSYLDQQSTQSFWIRRSKKIGYECTINAYENNMNEHICDVIHINENEICVISRIDNYGEKYLKLFVRLIDTKKNTLINKDFLTETRTGYGYITIDWKYDGKNILAKITTRDEGYDGYYDIIVHYYYDKLKGKWLFSDNKNSW</sequence>
<proteinExistence type="predicted"/>
<evidence type="ECO:0000313" key="1">
    <source>
        <dbReference type="EMBL" id="QKU33467.1"/>
    </source>
</evidence>
<reference evidence="1" key="1">
    <citation type="submission" date="2017-06" db="EMBL/GenBank/DDBJ databases">
        <authorList>
            <person name="Assis F.L."/>
            <person name="Abrahao J.S."/>
            <person name="Silva L."/>
            <person name="Khalil J.B."/>
            <person name="Rodrigues R."/>
            <person name="Silva L.S."/>
            <person name="Boratto P."/>
            <person name="Andrade M."/>
            <person name="Kroon E.G."/>
            <person name="Ribeiro B."/>
            <person name="Bergier I."/>
            <person name="Seligmann H."/>
            <person name="Ghigo E."/>
            <person name="Colson P."/>
            <person name="Levasseur A."/>
            <person name="Raoult D."/>
            <person name="Scola B.L."/>
        </authorList>
    </citation>
    <scope>NUCLEOTIDE SEQUENCE</scope>
    <source>
        <strain evidence="1">Deep ocean</strain>
    </source>
</reference>
<protein>
    <submittedName>
        <fullName evidence="1">Putative ORFan</fullName>
    </submittedName>
</protein>
<organism evidence="1">
    <name type="scientific">Tupanvirus deep ocean</name>
    <dbReference type="NCBI Taxonomy" id="2126984"/>
    <lineage>
        <taxon>Viruses</taxon>
        <taxon>Varidnaviria</taxon>
        <taxon>Bamfordvirae</taxon>
        <taxon>Nucleocytoviricota</taxon>
        <taxon>Megaviricetes</taxon>
        <taxon>Imitervirales</taxon>
        <taxon>Mimiviridae</taxon>
        <taxon>Megamimivirinae</taxon>
        <taxon>Tupanvirus</taxon>
        <taxon>Tupanvirus altamarinense</taxon>
    </lineage>
</organism>
<accession>A0A6N1NJK1</accession>
<dbReference type="EMBL" id="MF405918">
    <property type="protein sequence ID" value="QKU33467.1"/>
    <property type="molecule type" value="Genomic_DNA"/>
</dbReference>
<dbReference type="KEGG" id="vg:80516758"/>
<reference evidence="1" key="2">
    <citation type="journal article" date="2018" name="Nat. Commun.">
        <title>Tailed giant Tupanvirus possesses the most complete translational apparatus of the known virosphere.</title>
        <authorList>
            <person name="Abrahao J."/>
            <person name="Silva L."/>
            <person name="Silva L.S."/>
            <person name="Khalil J.Y.B."/>
            <person name="Rodrigues R."/>
            <person name="Arantes T."/>
            <person name="Assis F."/>
            <person name="Boratto P."/>
            <person name="Andrade M."/>
            <person name="Kroon E.G."/>
            <person name="Ribeiro B."/>
            <person name="Bergier I."/>
            <person name="Seligmann H."/>
            <person name="Ghigo E."/>
            <person name="Colson P."/>
            <person name="Levasseur A."/>
            <person name="Kroemer G."/>
            <person name="Raoult D."/>
            <person name="La Scola B."/>
        </authorList>
    </citation>
    <scope>NUCLEOTIDE SEQUENCE [LARGE SCALE GENOMIC DNA]</scope>
    <source>
        <strain evidence="1">Deep ocean</strain>
    </source>
</reference>
<dbReference type="GeneID" id="80516758"/>